<evidence type="ECO:0000313" key="1">
    <source>
        <dbReference type="EMBL" id="NBD27393.1"/>
    </source>
</evidence>
<accession>A0ABW9XYA5</accession>
<gene>
    <name evidence="1" type="ORF">GT019_26270</name>
</gene>
<protein>
    <submittedName>
        <fullName evidence="1">Uncharacterized protein</fullName>
    </submittedName>
</protein>
<dbReference type="Proteomes" id="UP000665561">
    <property type="component" value="Unassembled WGS sequence"/>
</dbReference>
<comment type="caution">
    <text evidence="1">The sequence shown here is derived from an EMBL/GenBank/DDBJ whole genome shotgun (WGS) entry which is preliminary data.</text>
</comment>
<evidence type="ECO:0000313" key="2">
    <source>
        <dbReference type="Proteomes" id="UP000665561"/>
    </source>
</evidence>
<dbReference type="EMBL" id="JAAAMV010000027">
    <property type="protein sequence ID" value="NBD27393.1"/>
    <property type="molecule type" value="Genomic_DNA"/>
</dbReference>
<reference evidence="1 2" key="1">
    <citation type="submission" date="2020-01" db="EMBL/GenBank/DDBJ databases">
        <title>Paenibacillus soybeanensis sp. nov. isolated from the nodules of soybean (Glycine max(L.) Merr).</title>
        <authorList>
            <person name="Wang H."/>
        </authorList>
    </citation>
    <scope>NUCLEOTIDE SEQUENCE [LARGE SCALE GENOMIC DNA]</scope>
    <source>
        <strain evidence="1 2">T1</strain>
    </source>
</reference>
<name>A0ABW9XYA5_9BACL</name>
<dbReference type="RefSeq" id="WP_161746417.1">
    <property type="nucleotide sequence ID" value="NZ_JAAAMV010000027.1"/>
</dbReference>
<keyword evidence="2" id="KW-1185">Reference proteome</keyword>
<organism evidence="1 2">
    <name type="scientific">Paenibacillus glycinis</name>
    <dbReference type="NCBI Taxonomy" id="2697035"/>
    <lineage>
        <taxon>Bacteria</taxon>
        <taxon>Bacillati</taxon>
        <taxon>Bacillota</taxon>
        <taxon>Bacilli</taxon>
        <taxon>Bacillales</taxon>
        <taxon>Paenibacillaceae</taxon>
        <taxon>Paenibacillus</taxon>
    </lineage>
</organism>
<sequence>MEIPIQFDNGRFKPLTVYMQDVKKSCGASDVEQVCGRLHGGSIRVQWLAIGLFISMNDLEGS</sequence>
<proteinExistence type="predicted"/>